<comment type="caution">
    <text evidence="2">The sequence shown here is derived from an EMBL/GenBank/DDBJ whole genome shotgun (WGS) entry which is preliminary data.</text>
</comment>
<dbReference type="Proteomes" id="UP000248916">
    <property type="component" value="Unassembled WGS sequence"/>
</dbReference>
<reference evidence="2 3" key="1">
    <citation type="submission" date="2018-06" db="EMBL/GenBank/DDBJ databases">
        <title>Genomic Encyclopedia of Archaeal and Bacterial Type Strains, Phase II (KMG-II): from individual species to whole genera.</title>
        <authorList>
            <person name="Goeker M."/>
        </authorList>
    </citation>
    <scope>NUCLEOTIDE SEQUENCE [LARGE SCALE GENOMIC DNA]</scope>
    <source>
        <strain evidence="2 3">DSM 22009</strain>
    </source>
</reference>
<keyword evidence="3" id="KW-1185">Reference proteome</keyword>
<sequence length="49" mass="4636">MRITVILLCLAALAGCGANGAPERPGPGIADGPNIDISGTASIGVAGGF</sequence>
<evidence type="ECO:0000256" key="1">
    <source>
        <dbReference type="SAM" id="SignalP"/>
    </source>
</evidence>
<feature type="chain" id="PRO_5016023916" description="Argininosuccinate lyase" evidence="1">
    <location>
        <begin position="21"/>
        <end position="49"/>
    </location>
</feature>
<accession>A0A2W7N862</accession>
<gene>
    <name evidence="2" type="ORF">LX81_01977</name>
</gene>
<dbReference type="RefSeq" id="WP_111537130.1">
    <property type="nucleotide sequence ID" value="NZ_QKZL01000006.1"/>
</dbReference>
<evidence type="ECO:0000313" key="2">
    <source>
        <dbReference type="EMBL" id="PZX16605.1"/>
    </source>
</evidence>
<keyword evidence="1" id="KW-0732">Signal</keyword>
<proteinExistence type="predicted"/>
<dbReference type="EMBL" id="QKZL01000006">
    <property type="protein sequence ID" value="PZX16605.1"/>
    <property type="molecule type" value="Genomic_DNA"/>
</dbReference>
<name>A0A2W7N862_9RHOB</name>
<evidence type="ECO:0008006" key="4">
    <source>
        <dbReference type="Google" id="ProtNLM"/>
    </source>
</evidence>
<evidence type="ECO:0000313" key="3">
    <source>
        <dbReference type="Proteomes" id="UP000248916"/>
    </source>
</evidence>
<dbReference type="PROSITE" id="PS51257">
    <property type="entry name" value="PROKAR_LIPOPROTEIN"/>
    <property type="match status" value="1"/>
</dbReference>
<organism evidence="2 3">
    <name type="scientific">Palleronia aestuarii</name>
    <dbReference type="NCBI Taxonomy" id="568105"/>
    <lineage>
        <taxon>Bacteria</taxon>
        <taxon>Pseudomonadati</taxon>
        <taxon>Pseudomonadota</taxon>
        <taxon>Alphaproteobacteria</taxon>
        <taxon>Rhodobacterales</taxon>
        <taxon>Roseobacteraceae</taxon>
        <taxon>Palleronia</taxon>
    </lineage>
</organism>
<dbReference type="AlphaFoldDB" id="A0A2W7N862"/>
<feature type="signal peptide" evidence="1">
    <location>
        <begin position="1"/>
        <end position="20"/>
    </location>
</feature>
<protein>
    <recommendedName>
        <fullName evidence="4">Argininosuccinate lyase</fullName>
    </recommendedName>
</protein>